<reference evidence="1 2" key="2">
    <citation type="submission" date="2019-02" db="EMBL/GenBank/DDBJ databases">
        <title>'Lichenibacterium ramalinii' gen. nov. sp. nov., 'Lichenibacterium minor' gen. nov. sp. nov.</title>
        <authorList>
            <person name="Pankratov T."/>
        </authorList>
    </citation>
    <scope>NUCLEOTIDE SEQUENCE [LARGE SCALE GENOMIC DNA]</scope>
    <source>
        <strain evidence="1 2">RmlP001</strain>
    </source>
</reference>
<keyword evidence="2" id="KW-1185">Reference proteome</keyword>
<proteinExistence type="predicted"/>
<evidence type="ECO:0000313" key="2">
    <source>
        <dbReference type="Proteomes" id="UP000289411"/>
    </source>
</evidence>
<organism evidence="1 2">
    <name type="scientific">Lichenibacterium ramalinae</name>
    <dbReference type="NCBI Taxonomy" id="2316527"/>
    <lineage>
        <taxon>Bacteria</taxon>
        <taxon>Pseudomonadati</taxon>
        <taxon>Pseudomonadota</taxon>
        <taxon>Alphaproteobacteria</taxon>
        <taxon>Hyphomicrobiales</taxon>
        <taxon>Lichenihabitantaceae</taxon>
        <taxon>Lichenibacterium</taxon>
    </lineage>
</organism>
<dbReference type="AlphaFoldDB" id="A0A4Q2RFH5"/>
<sequence length="78" mass="8457">MKRDHVVLLRTAGADLWPLDRLCLDGDPPLTCEVEQVVEALGRVAAPVMFSAGSPCYVELHLALSRFSMSSACNIPTD</sequence>
<dbReference type="EMBL" id="QYBC01000004">
    <property type="protein sequence ID" value="RYB06456.1"/>
    <property type="molecule type" value="Genomic_DNA"/>
</dbReference>
<dbReference type="Proteomes" id="UP000289411">
    <property type="component" value="Unassembled WGS sequence"/>
</dbReference>
<evidence type="ECO:0000313" key="1">
    <source>
        <dbReference type="EMBL" id="RYB06456.1"/>
    </source>
</evidence>
<dbReference type="RefSeq" id="WP_129218392.1">
    <property type="nucleotide sequence ID" value="NZ_QYBC01000004.1"/>
</dbReference>
<comment type="caution">
    <text evidence="1">The sequence shown here is derived from an EMBL/GenBank/DDBJ whole genome shotgun (WGS) entry which is preliminary data.</text>
</comment>
<gene>
    <name evidence="1" type="ORF">D3272_06855</name>
</gene>
<protein>
    <submittedName>
        <fullName evidence="1">Uncharacterized protein</fullName>
    </submittedName>
</protein>
<accession>A0A4Q2RFH5</accession>
<name>A0A4Q2RFH5_9HYPH</name>
<reference evidence="1 2" key="1">
    <citation type="submission" date="2018-09" db="EMBL/GenBank/DDBJ databases">
        <authorList>
            <person name="Grouzdev D.S."/>
            <person name="Krutkina M.S."/>
        </authorList>
    </citation>
    <scope>NUCLEOTIDE SEQUENCE [LARGE SCALE GENOMIC DNA]</scope>
    <source>
        <strain evidence="1 2">RmlP001</strain>
    </source>
</reference>